<dbReference type="EMBL" id="CP139558">
    <property type="protein sequence ID" value="WPU96689.1"/>
    <property type="molecule type" value="Genomic_DNA"/>
</dbReference>
<evidence type="ECO:0000313" key="6">
    <source>
        <dbReference type="Proteomes" id="UP001324380"/>
    </source>
</evidence>
<dbReference type="InterPro" id="IPR047629">
    <property type="entry name" value="IS1182_transpos"/>
</dbReference>
<feature type="region of interest" description="Disordered" evidence="1">
    <location>
        <begin position="193"/>
        <end position="215"/>
    </location>
</feature>
<dbReference type="InterPro" id="IPR025668">
    <property type="entry name" value="Tnp_DDE_dom"/>
</dbReference>
<evidence type="ECO:0000313" key="4">
    <source>
        <dbReference type="EMBL" id="WPU91220.1"/>
    </source>
</evidence>
<dbReference type="RefSeq" id="WP_321560387.1">
    <property type="nucleotide sequence ID" value="NZ_CP139558.1"/>
</dbReference>
<dbReference type="Proteomes" id="UP001324380">
    <property type="component" value="Chromosome"/>
</dbReference>
<sequence>MQGKKDYQEKLFIRFQLSDYVPADNFYRRLRSILDLSFLYDSTAKYYGNEGQKSIDPVVFFKLMLVGYLENMNSDRRIIITSRMRMDILYFIGYDLDEELPWHSTLSRTRQLYGEETFTAIFKTVLKQCIDNGLVAGRRQAVDSVLVKANAALSSVVERQILDDAAGYGKELDAHTEKLSSDNIIHLPDHLSASQASAKQKPKPVNQARVSPSDTDARISYKPGKVLALNYLSQVSVDTSNHVITHIQAFHADKGDGQCLPEILTQTVNTLKENGLTVHEVLADSGYSSEPGLLALIEHQIEGYIPNRSGYKDDREGFTYDKEHDRYICSQGKYLTFRHFRAKGNGLHKLYKTSVSDCATCPLKDSCTNPSTGTKVIRESAIKDIYRQMQQRVQSSKGRKMRKVRQGTVEPVLGTLVNFTGMKKVNTKGIAMANKCMIMAAVAYNLKKLLKLKPSPNKNSKTKPSGSLDNPFYNLITRFHRTTNAFIATLLPFNRNGQTTFWSFAR</sequence>
<evidence type="ECO:0000256" key="1">
    <source>
        <dbReference type="SAM" id="MobiDB-lite"/>
    </source>
</evidence>
<dbReference type="Pfam" id="PF13751">
    <property type="entry name" value="DDE_Tnp_1_6"/>
    <property type="match status" value="1"/>
</dbReference>
<dbReference type="Pfam" id="PF05598">
    <property type="entry name" value="DUF772"/>
    <property type="match status" value="1"/>
</dbReference>
<feature type="domain" description="Transposase InsH N-terminal" evidence="2">
    <location>
        <begin position="16"/>
        <end position="111"/>
    </location>
</feature>
<gene>
    <name evidence="5" type="ORF">SNE25_14285</name>
    <name evidence="4" type="ORF">SNE25_18035</name>
</gene>
<keyword evidence="6" id="KW-1185">Reference proteome</keyword>
<proteinExistence type="predicted"/>
<feature type="domain" description="Transposase DDE" evidence="3">
    <location>
        <begin position="328"/>
        <end position="450"/>
    </location>
</feature>
<dbReference type="EMBL" id="CP139558">
    <property type="protein sequence ID" value="WPU91220.1"/>
    <property type="molecule type" value="Genomic_DNA"/>
</dbReference>
<organism evidence="5 6">
    <name type="scientific">Mucilaginibacter sabulilitoris</name>
    <dbReference type="NCBI Taxonomy" id="1173583"/>
    <lineage>
        <taxon>Bacteria</taxon>
        <taxon>Pseudomonadati</taxon>
        <taxon>Bacteroidota</taxon>
        <taxon>Sphingobacteriia</taxon>
        <taxon>Sphingobacteriales</taxon>
        <taxon>Sphingobacteriaceae</taxon>
        <taxon>Mucilaginibacter</taxon>
    </lineage>
</organism>
<dbReference type="NCBIfam" id="NF033551">
    <property type="entry name" value="transpos_IS1182"/>
    <property type="match status" value="1"/>
</dbReference>
<evidence type="ECO:0000259" key="3">
    <source>
        <dbReference type="Pfam" id="PF13751"/>
    </source>
</evidence>
<evidence type="ECO:0000259" key="2">
    <source>
        <dbReference type="Pfam" id="PF05598"/>
    </source>
</evidence>
<evidence type="ECO:0000313" key="5">
    <source>
        <dbReference type="EMBL" id="WPU96689.1"/>
    </source>
</evidence>
<reference evidence="5 6" key="1">
    <citation type="submission" date="2023-11" db="EMBL/GenBank/DDBJ databases">
        <title>Analysis of the Genomes of Mucilaginibacter gossypii cycad 4 and M. sabulilitoris SNA2: microbes with the potential for plant growth promotion.</title>
        <authorList>
            <person name="Hirsch A.M."/>
            <person name="Humm E."/>
            <person name="Rubbi M."/>
            <person name="Del Vecchio G."/>
            <person name="Ha S.M."/>
            <person name="Pellegrini M."/>
            <person name="Gunsalus R.P."/>
        </authorList>
    </citation>
    <scope>NUCLEOTIDE SEQUENCE [LARGE SCALE GENOMIC DNA]</scope>
    <source>
        <strain evidence="5 6">SNA2</strain>
    </source>
</reference>
<protein>
    <submittedName>
        <fullName evidence="5">IS1182 family transposase</fullName>
    </submittedName>
</protein>
<accession>A0ABZ0TUA5</accession>
<name>A0ABZ0TUA5_9SPHI</name>
<dbReference type="PANTHER" id="PTHR33408">
    <property type="entry name" value="TRANSPOSASE"/>
    <property type="match status" value="1"/>
</dbReference>
<dbReference type="InterPro" id="IPR008490">
    <property type="entry name" value="Transposase_InsH_N"/>
</dbReference>